<dbReference type="NCBIfam" id="TIGR02532">
    <property type="entry name" value="IV_pilin_GFxxxE"/>
    <property type="match status" value="1"/>
</dbReference>
<evidence type="ECO:0008006" key="9">
    <source>
        <dbReference type="Google" id="ProtNLM"/>
    </source>
</evidence>
<dbReference type="PANTHER" id="PTHR30093">
    <property type="entry name" value="GENERAL SECRETION PATHWAY PROTEIN G"/>
    <property type="match status" value="1"/>
</dbReference>
<evidence type="ECO:0000313" key="7">
    <source>
        <dbReference type="EMBL" id="ABQ25948.1"/>
    </source>
</evidence>
<evidence type="ECO:0000256" key="1">
    <source>
        <dbReference type="ARBA" id="ARBA00004167"/>
    </source>
</evidence>
<evidence type="ECO:0000256" key="2">
    <source>
        <dbReference type="ARBA" id="ARBA00022481"/>
    </source>
</evidence>
<comment type="subcellular location">
    <subcellularLocation>
        <location evidence="1">Membrane</location>
        <topology evidence="1">Single-pass membrane protein</topology>
    </subcellularLocation>
</comment>
<dbReference type="RefSeq" id="WP_011938654.1">
    <property type="nucleotide sequence ID" value="NC_009483.1"/>
</dbReference>
<keyword evidence="4 6" id="KW-1133">Transmembrane helix</keyword>
<dbReference type="STRING" id="351605.Gura_1757"/>
<dbReference type="SUPFAM" id="SSF54523">
    <property type="entry name" value="Pili subunits"/>
    <property type="match status" value="1"/>
</dbReference>
<dbReference type="GO" id="GO:0015627">
    <property type="term" value="C:type II protein secretion system complex"/>
    <property type="evidence" value="ECO:0007669"/>
    <property type="project" value="InterPro"/>
</dbReference>
<gene>
    <name evidence="7" type="ordered locus">Gura_1757</name>
</gene>
<evidence type="ECO:0000256" key="4">
    <source>
        <dbReference type="ARBA" id="ARBA00022989"/>
    </source>
</evidence>
<dbReference type="GO" id="GO:0015628">
    <property type="term" value="P:protein secretion by the type II secretion system"/>
    <property type="evidence" value="ECO:0007669"/>
    <property type="project" value="InterPro"/>
</dbReference>
<feature type="transmembrane region" description="Helical" evidence="6">
    <location>
        <begin position="21"/>
        <end position="45"/>
    </location>
</feature>
<accession>A5GEU3</accession>
<dbReference type="InterPro" id="IPR000983">
    <property type="entry name" value="Bac_GSPG_pilin"/>
</dbReference>
<dbReference type="EMBL" id="CP000698">
    <property type="protein sequence ID" value="ABQ25948.1"/>
    <property type="molecule type" value="Genomic_DNA"/>
</dbReference>
<dbReference type="PRINTS" id="PR00813">
    <property type="entry name" value="BCTERIALGSPG"/>
</dbReference>
<dbReference type="Gene3D" id="3.30.700.10">
    <property type="entry name" value="Glycoprotein, Type 4 Pilin"/>
    <property type="match status" value="1"/>
</dbReference>
<dbReference type="KEGG" id="gur:Gura_1757"/>
<dbReference type="AlphaFoldDB" id="A5GEU3"/>
<keyword evidence="8" id="KW-1185">Reference proteome</keyword>
<dbReference type="PROSITE" id="PS00409">
    <property type="entry name" value="PROKAR_NTER_METHYL"/>
    <property type="match status" value="1"/>
</dbReference>
<reference evidence="7 8" key="1">
    <citation type="submission" date="2007-05" db="EMBL/GenBank/DDBJ databases">
        <title>Complete sequence of Geobacter uraniireducens Rf4.</title>
        <authorList>
            <consortium name="US DOE Joint Genome Institute"/>
            <person name="Copeland A."/>
            <person name="Lucas S."/>
            <person name="Lapidus A."/>
            <person name="Barry K."/>
            <person name="Detter J.C."/>
            <person name="Glavina del Rio T."/>
            <person name="Hammon N."/>
            <person name="Israni S."/>
            <person name="Dalin E."/>
            <person name="Tice H."/>
            <person name="Pitluck S."/>
            <person name="Chertkov O."/>
            <person name="Brettin T."/>
            <person name="Bruce D."/>
            <person name="Han C."/>
            <person name="Schmutz J."/>
            <person name="Larimer F."/>
            <person name="Land M."/>
            <person name="Hauser L."/>
            <person name="Kyrpides N."/>
            <person name="Mikhailova N."/>
            <person name="Shelobolina E."/>
            <person name="Aklujkar M."/>
            <person name="Lovley D."/>
            <person name="Richardson P."/>
        </authorList>
    </citation>
    <scope>NUCLEOTIDE SEQUENCE [LARGE SCALE GENOMIC DNA]</scope>
    <source>
        <strain evidence="8">ATCC BAA-1134 / JCM 13001 / Rf4</strain>
    </source>
</reference>
<name>A5GEU3_GEOUR</name>
<evidence type="ECO:0000256" key="5">
    <source>
        <dbReference type="ARBA" id="ARBA00023136"/>
    </source>
</evidence>
<sequence>MPQIHPYHIRNLSPAPASRKGFTLVELVTATAIIGILSAIAIPAYSDYYNKARIVRTIAEIRMLATSIVAYTVSNNRQPDTLGDIGYGNLLDPWGHAYQYLNIADGDIKGKGSLRKVRFLNPLNSDFDLYSMGADGKSKPALTAKDSQDDILRTNNGGFIGLVSDF</sequence>
<protein>
    <recommendedName>
        <fullName evidence="9">Prepilin-type N-terminal cleavage/methylation domain-containing protein</fullName>
    </recommendedName>
</protein>
<evidence type="ECO:0000313" key="8">
    <source>
        <dbReference type="Proteomes" id="UP000006695"/>
    </source>
</evidence>
<keyword evidence="2" id="KW-0488">Methylation</keyword>
<keyword evidence="3 6" id="KW-0812">Transmembrane</keyword>
<dbReference type="HOGENOM" id="CLU_133171_0_0_7"/>
<evidence type="ECO:0000256" key="6">
    <source>
        <dbReference type="SAM" id="Phobius"/>
    </source>
</evidence>
<dbReference type="InterPro" id="IPR045584">
    <property type="entry name" value="Pilin-like"/>
</dbReference>
<dbReference type="InterPro" id="IPR012902">
    <property type="entry name" value="N_methyl_site"/>
</dbReference>
<keyword evidence="5 6" id="KW-0472">Membrane</keyword>
<evidence type="ECO:0000256" key="3">
    <source>
        <dbReference type="ARBA" id="ARBA00022692"/>
    </source>
</evidence>
<dbReference type="Proteomes" id="UP000006695">
    <property type="component" value="Chromosome"/>
</dbReference>
<dbReference type="PANTHER" id="PTHR30093:SF44">
    <property type="entry name" value="TYPE II SECRETION SYSTEM CORE PROTEIN G"/>
    <property type="match status" value="1"/>
</dbReference>
<organism evidence="7 8">
    <name type="scientific">Geotalea uraniireducens (strain Rf4)</name>
    <name type="common">Geobacter uraniireducens</name>
    <dbReference type="NCBI Taxonomy" id="351605"/>
    <lineage>
        <taxon>Bacteria</taxon>
        <taxon>Pseudomonadati</taxon>
        <taxon>Thermodesulfobacteriota</taxon>
        <taxon>Desulfuromonadia</taxon>
        <taxon>Geobacterales</taxon>
        <taxon>Geobacteraceae</taxon>
        <taxon>Geotalea</taxon>
    </lineage>
</organism>
<proteinExistence type="predicted"/>
<dbReference type="GO" id="GO:0016020">
    <property type="term" value="C:membrane"/>
    <property type="evidence" value="ECO:0007669"/>
    <property type="project" value="UniProtKB-SubCell"/>
</dbReference>
<dbReference type="Pfam" id="PF07963">
    <property type="entry name" value="N_methyl"/>
    <property type="match status" value="1"/>
</dbReference>